<dbReference type="Proteomes" id="UP000031643">
    <property type="component" value="Chromosome"/>
</dbReference>
<dbReference type="EMBL" id="AP014648">
    <property type="protein sequence ID" value="BAQ16328.1"/>
    <property type="molecule type" value="Genomic_DNA"/>
</dbReference>
<dbReference type="PANTHER" id="PTHR34129">
    <property type="entry name" value="BLR1139 PROTEIN"/>
    <property type="match status" value="1"/>
</dbReference>
<accession>A0A0A8JZT7</accession>
<gene>
    <name evidence="1" type="ORF">GL4_0867</name>
</gene>
<evidence type="ECO:0000313" key="2">
    <source>
        <dbReference type="Proteomes" id="UP000031643"/>
    </source>
</evidence>
<dbReference type="SUPFAM" id="SSF56399">
    <property type="entry name" value="ADP-ribosylation"/>
    <property type="match status" value="1"/>
</dbReference>
<dbReference type="InterPro" id="IPR009297">
    <property type="entry name" value="DUF952"/>
</dbReference>
<dbReference type="PANTHER" id="PTHR34129:SF1">
    <property type="entry name" value="DUF952 DOMAIN-CONTAINING PROTEIN"/>
    <property type="match status" value="1"/>
</dbReference>
<keyword evidence="2" id="KW-1185">Reference proteome</keyword>
<dbReference type="OrthoDB" id="9799937at2"/>
<protein>
    <recommendedName>
        <fullName evidence="3">Glutathione S-transferase domain protein</fullName>
    </recommendedName>
</protein>
<dbReference type="HOGENOM" id="CLU_129452_0_0_5"/>
<dbReference type="STRING" id="1384459.GL4_0867"/>
<name>A0A0A8JZT7_9HYPH</name>
<sequence>MDEPIYKILADAAYEAAKSEGRFLGTSDDLRDGFIHFSAGHQVAETLAKHYAGQEDLVLLAIDPNRLGEALKWEESRGGDLFPHLYAPLDLDAIVAEAPLDLDDDNRHILPEGIA</sequence>
<dbReference type="Gene3D" id="3.20.170.20">
    <property type="entry name" value="Protein of unknown function DUF952"/>
    <property type="match status" value="1"/>
</dbReference>
<reference evidence="1 2" key="1">
    <citation type="submission" date="2014-09" db="EMBL/GenBank/DDBJ databases">
        <title>Genome sequencing of Methyloceanibacter caenitepidi Gela4.</title>
        <authorList>
            <person name="Takeuchi M."/>
            <person name="Susumu S."/>
            <person name="Kamagata Y."/>
            <person name="Oshima K."/>
            <person name="Hattori M."/>
            <person name="Iwasaki W."/>
        </authorList>
    </citation>
    <scope>NUCLEOTIDE SEQUENCE [LARGE SCALE GENOMIC DNA]</scope>
    <source>
        <strain evidence="1 2">Gela4</strain>
    </source>
</reference>
<dbReference type="KEGG" id="mcg:GL4_0867"/>
<organism evidence="1 2">
    <name type="scientific">Methyloceanibacter caenitepidi</name>
    <dbReference type="NCBI Taxonomy" id="1384459"/>
    <lineage>
        <taxon>Bacteria</taxon>
        <taxon>Pseudomonadati</taxon>
        <taxon>Pseudomonadota</taxon>
        <taxon>Alphaproteobacteria</taxon>
        <taxon>Hyphomicrobiales</taxon>
        <taxon>Hyphomicrobiaceae</taxon>
        <taxon>Methyloceanibacter</taxon>
    </lineage>
</organism>
<dbReference type="RefSeq" id="WP_045364897.1">
    <property type="nucleotide sequence ID" value="NZ_AP014648.1"/>
</dbReference>
<proteinExistence type="predicted"/>
<dbReference type="Pfam" id="PF06108">
    <property type="entry name" value="DUF952"/>
    <property type="match status" value="1"/>
</dbReference>
<evidence type="ECO:0000313" key="1">
    <source>
        <dbReference type="EMBL" id="BAQ16328.1"/>
    </source>
</evidence>
<evidence type="ECO:0008006" key="3">
    <source>
        <dbReference type="Google" id="ProtNLM"/>
    </source>
</evidence>
<dbReference type="AlphaFoldDB" id="A0A0A8JZT7"/>